<comment type="caution">
    <text evidence="2">The sequence shown here is derived from an EMBL/GenBank/DDBJ whole genome shotgun (WGS) entry which is preliminary data.</text>
</comment>
<sequence>MPTNPVLTRAHALWEDLAAAPVSFSSSDAVDVAVSPRAMICPQGWAGFIVLQGRAIVTAPSASAVAAIRAAMAELSVEDLVDPEILGRVLLLAEVLGPATLAYLDERDFNAAPRGSVPVDRISAEHPDLRRLEVLAGKDESEESGLREITSPAFAIRVDGEVVAAAGYRTWPSQTAHMSVLTAPENRGQGLARLTGSTAVAHALEAGLLPQWRARAPQSQRVALALGFRELGAQLSVRLS</sequence>
<keyword evidence="2" id="KW-0808">Transferase</keyword>
<gene>
    <name evidence="2" type="ORF">AB0H72_13290</name>
</gene>
<evidence type="ECO:0000313" key="3">
    <source>
        <dbReference type="Proteomes" id="UP001551658"/>
    </source>
</evidence>
<accession>A0ABV3F7P2</accession>
<evidence type="ECO:0000259" key="1">
    <source>
        <dbReference type="PROSITE" id="PS51186"/>
    </source>
</evidence>
<dbReference type="EC" id="2.3.1.-" evidence="2"/>
<dbReference type="InterPro" id="IPR000182">
    <property type="entry name" value="GNAT_dom"/>
</dbReference>
<dbReference type="Proteomes" id="UP001551658">
    <property type="component" value="Unassembled WGS sequence"/>
</dbReference>
<dbReference type="Pfam" id="PF12746">
    <property type="entry name" value="GNAT_acetyltran"/>
    <property type="match status" value="1"/>
</dbReference>
<dbReference type="EMBL" id="JBFAIH010000006">
    <property type="protein sequence ID" value="MEV0363670.1"/>
    <property type="molecule type" value="Genomic_DNA"/>
</dbReference>
<feature type="domain" description="N-acetyltransferase" evidence="1">
    <location>
        <begin position="117"/>
        <end position="240"/>
    </location>
</feature>
<dbReference type="GO" id="GO:0016746">
    <property type="term" value="F:acyltransferase activity"/>
    <property type="evidence" value="ECO:0007669"/>
    <property type="project" value="UniProtKB-KW"/>
</dbReference>
<dbReference type="InterPro" id="IPR027365">
    <property type="entry name" value="GNAT_acetyltra_YdfB-like"/>
</dbReference>
<dbReference type="InterPro" id="IPR016181">
    <property type="entry name" value="Acyl_CoA_acyltransferase"/>
</dbReference>
<proteinExistence type="predicted"/>
<dbReference type="RefSeq" id="WP_357978086.1">
    <property type="nucleotide sequence ID" value="NZ_JBFAIH010000006.1"/>
</dbReference>
<name>A0ABV3F7P2_9NOCA</name>
<dbReference type="PROSITE" id="PS51186">
    <property type="entry name" value="GNAT"/>
    <property type="match status" value="1"/>
</dbReference>
<dbReference type="Gene3D" id="3.40.630.30">
    <property type="match status" value="1"/>
</dbReference>
<keyword evidence="3" id="KW-1185">Reference proteome</keyword>
<evidence type="ECO:0000313" key="2">
    <source>
        <dbReference type="EMBL" id="MEV0363670.1"/>
    </source>
</evidence>
<organism evidence="2 3">
    <name type="scientific">Nocardia fusca</name>
    <dbReference type="NCBI Taxonomy" id="941183"/>
    <lineage>
        <taxon>Bacteria</taxon>
        <taxon>Bacillati</taxon>
        <taxon>Actinomycetota</taxon>
        <taxon>Actinomycetes</taxon>
        <taxon>Mycobacteriales</taxon>
        <taxon>Nocardiaceae</taxon>
        <taxon>Nocardia</taxon>
    </lineage>
</organism>
<dbReference type="SUPFAM" id="SSF55729">
    <property type="entry name" value="Acyl-CoA N-acyltransferases (Nat)"/>
    <property type="match status" value="1"/>
</dbReference>
<reference evidence="2 3" key="1">
    <citation type="submission" date="2024-06" db="EMBL/GenBank/DDBJ databases">
        <title>The Natural Products Discovery Center: Release of the First 8490 Sequenced Strains for Exploring Actinobacteria Biosynthetic Diversity.</title>
        <authorList>
            <person name="Kalkreuter E."/>
            <person name="Kautsar S.A."/>
            <person name="Yang D."/>
            <person name="Bader C.D."/>
            <person name="Teijaro C.N."/>
            <person name="Fluegel L."/>
            <person name="Davis C.M."/>
            <person name="Simpson J.R."/>
            <person name="Lauterbach L."/>
            <person name="Steele A.D."/>
            <person name="Gui C."/>
            <person name="Meng S."/>
            <person name="Li G."/>
            <person name="Viehrig K."/>
            <person name="Ye F."/>
            <person name="Su P."/>
            <person name="Kiefer A.F."/>
            <person name="Nichols A."/>
            <person name="Cepeda A.J."/>
            <person name="Yan W."/>
            <person name="Fan B."/>
            <person name="Jiang Y."/>
            <person name="Adhikari A."/>
            <person name="Zheng C.-J."/>
            <person name="Schuster L."/>
            <person name="Cowan T.M."/>
            <person name="Smanski M.J."/>
            <person name="Chevrette M.G."/>
            <person name="De Carvalho L.P.S."/>
            <person name="Shen B."/>
        </authorList>
    </citation>
    <scope>NUCLEOTIDE SEQUENCE [LARGE SCALE GENOMIC DNA]</scope>
    <source>
        <strain evidence="2 3">NPDC050671</strain>
    </source>
</reference>
<keyword evidence="2" id="KW-0012">Acyltransferase</keyword>
<protein>
    <submittedName>
        <fullName evidence="2">GNAT family N-acetyltransferase</fullName>
        <ecNumber evidence="2">2.3.1.-</ecNumber>
    </submittedName>
</protein>